<evidence type="ECO:0000313" key="3">
    <source>
        <dbReference type="Proteomes" id="UP001066276"/>
    </source>
</evidence>
<name>A0AAV7LNG7_PLEWA</name>
<dbReference type="Proteomes" id="UP001066276">
    <property type="component" value="Chromosome 11"/>
</dbReference>
<feature type="compositionally biased region" description="Basic and acidic residues" evidence="1">
    <location>
        <begin position="263"/>
        <end position="272"/>
    </location>
</feature>
<dbReference type="AlphaFoldDB" id="A0AAV7LNG7"/>
<feature type="region of interest" description="Disordered" evidence="1">
    <location>
        <begin position="244"/>
        <end position="289"/>
    </location>
</feature>
<accession>A0AAV7LNG7</accession>
<keyword evidence="3" id="KW-1185">Reference proteome</keyword>
<evidence type="ECO:0000256" key="1">
    <source>
        <dbReference type="SAM" id="MobiDB-lite"/>
    </source>
</evidence>
<reference evidence="2" key="1">
    <citation type="journal article" date="2022" name="bioRxiv">
        <title>Sequencing and chromosome-scale assembly of the giantPleurodeles waltlgenome.</title>
        <authorList>
            <person name="Brown T."/>
            <person name="Elewa A."/>
            <person name="Iarovenko S."/>
            <person name="Subramanian E."/>
            <person name="Araus A.J."/>
            <person name="Petzold A."/>
            <person name="Susuki M."/>
            <person name="Suzuki K.-i.T."/>
            <person name="Hayashi T."/>
            <person name="Toyoda A."/>
            <person name="Oliveira C."/>
            <person name="Osipova E."/>
            <person name="Leigh N.D."/>
            <person name="Simon A."/>
            <person name="Yun M.H."/>
        </authorList>
    </citation>
    <scope>NUCLEOTIDE SEQUENCE</scope>
    <source>
        <strain evidence="2">20211129_DDA</strain>
        <tissue evidence="2">Liver</tissue>
    </source>
</reference>
<evidence type="ECO:0000313" key="2">
    <source>
        <dbReference type="EMBL" id="KAJ1093041.1"/>
    </source>
</evidence>
<sequence>MDLACDPGHGVAEGSGASRFDFGPCCSSCAPSQKGSERCGGRGSGVLTTAWATAVRTYGGFARGESVSDGLVEVKGSGIERRAQRVGDSHVSDADMRFLQGGQCGSEGDPGEHLTGLKPWEEEEVTAGPSTASCTGYRRGGEAVRAKELVTQYATGPGFAPPMAGKSRRVHVRANEHVTWRAEGAETPPTASPCDPVPENFFCGPRISEKRFYGRAQDGGRHFACELVASIERSERAACTALGAGSPAHLQPPALEPSPGDYGARKIDESPGRTRSGWPHSAEVSRACL</sequence>
<gene>
    <name evidence="2" type="ORF">NDU88_006150</name>
</gene>
<comment type="caution">
    <text evidence="2">The sequence shown here is derived from an EMBL/GenBank/DDBJ whole genome shotgun (WGS) entry which is preliminary data.</text>
</comment>
<protein>
    <submittedName>
        <fullName evidence="2">Uncharacterized protein</fullName>
    </submittedName>
</protein>
<dbReference type="EMBL" id="JANPWB010000015">
    <property type="protein sequence ID" value="KAJ1093041.1"/>
    <property type="molecule type" value="Genomic_DNA"/>
</dbReference>
<proteinExistence type="predicted"/>
<organism evidence="2 3">
    <name type="scientific">Pleurodeles waltl</name>
    <name type="common">Iberian ribbed newt</name>
    <dbReference type="NCBI Taxonomy" id="8319"/>
    <lineage>
        <taxon>Eukaryota</taxon>
        <taxon>Metazoa</taxon>
        <taxon>Chordata</taxon>
        <taxon>Craniata</taxon>
        <taxon>Vertebrata</taxon>
        <taxon>Euteleostomi</taxon>
        <taxon>Amphibia</taxon>
        <taxon>Batrachia</taxon>
        <taxon>Caudata</taxon>
        <taxon>Salamandroidea</taxon>
        <taxon>Salamandridae</taxon>
        <taxon>Pleurodelinae</taxon>
        <taxon>Pleurodeles</taxon>
    </lineage>
</organism>